<dbReference type="InterPro" id="IPR036910">
    <property type="entry name" value="HMG_box_dom_sf"/>
</dbReference>
<reference evidence="2" key="1">
    <citation type="submission" date="2021-06" db="EMBL/GenBank/DDBJ databases">
        <authorList>
            <person name="Kallberg Y."/>
            <person name="Tangrot J."/>
            <person name="Rosling A."/>
        </authorList>
    </citation>
    <scope>NUCLEOTIDE SEQUENCE</scope>
    <source>
        <strain evidence="2">AZ414A</strain>
    </source>
</reference>
<dbReference type="Pfam" id="PF00505">
    <property type="entry name" value="HMG_box"/>
    <property type="match status" value="1"/>
</dbReference>
<comment type="caution">
    <text evidence="2">The sequence shown here is derived from an EMBL/GenBank/DDBJ whole genome shotgun (WGS) entry which is preliminary data.</text>
</comment>
<dbReference type="AlphaFoldDB" id="A0A9N8ZH13"/>
<dbReference type="Gene3D" id="1.10.30.10">
    <property type="entry name" value="High mobility group box domain"/>
    <property type="match status" value="1"/>
</dbReference>
<dbReference type="Proteomes" id="UP000789706">
    <property type="component" value="Unassembled WGS sequence"/>
</dbReference>
<dbReference type="OrthoDB" id="2447175at2759"/>
<evidence type="ECO:0000313" key="3">
    <source>
        <dbReference type="Proteomes" id="UP000789706"/>
    </source>
</evidence>
<protein>
    <submittedName>
        <fullName evidence="2">2505_t:CDS:1</fullName>
    </submittedName>
</protein>
<gene>
    <name evidence="2" type="ORF">DEBURN_LOCUS4350</name>
</gene>
<evidence type="ECO:0000259" key="1">
    <source>
        <dbReference type="SMART" id="SM00398"/>
    </source>
</evidence>
<organism evidence="2 3">
    <name type="scientific">Diversispora eburnea</name>
    <dbReference type="NCBI Taxonomy" id="1213867"/>
    <lineage>
        <taxon>Eukaryota</taxon>
        <taxon>Fungi</taxon>
        <taxon>Fungi incertae sedis</taxon>
        <taxon>Mucoromycota</taxon>
        <taxon>Glomeromycotina</taxon>
        <taxon>Glomeromycetes</taxon>
        <taxon>Diversisporales</taxon>
        <taxon>Diversisporaceae</taxon>
        <taxon>Diversispora</taxon>
    </lineage>
</organism>
<name>A0A9N8ZH13_9GLOM</name>
<dbReference type="InterPro" id="IPR009071">
    <property type="entry name" value="HMG_box_dom"/>
</dbReference>
<keyword evidence="3" id="KW-1185">Reference proteome</keyword>
<proteinExistence type="predicted"/>
<feature type="domain" description="HMG box" evidence="1">
    <location>
        <begin position="59"/>
        <end position="128"/>
    </location>
</feature>
<dbReference type="EMBL" id="CAJVPK010000325">
    <property type="protein sequence ID" value="CAG8494487.1"/>
    <property type="molecule type" value="Genomic_DNA"/>
</dbReference>
<dbReference type="SMART" id="SM00398">
    <property type="entry name" value="HMG"/>
    <property type="match status" value="1"/>
</dbReference>
<dbReference type="SUPFAM" id="SSF47095">
    <property type="entry name" value="HMG-box"/>
    <property type="match status" value="1"/>
</dbReference>
<sequence>MSKQLNQSKLHPEKSIKQHQFMFNSFPTVSNVTSQIILPFPPNISANEIADKRRKDQIMLKSPNAFMIYRMAFLDHLNLLNQNFKMTDVSKLVSIYWRNEPDTVKDAYKKIAHEVEQELNERRKKNVLFCRVSWKDSKFTKFDETLTFEYPNNFTFVPFSHEGTTSFNTSSNDINNFSTHETQINSIDNNNNPNFGYEFIEFDDINNCTDYLNFEYDNNIIDYYL</sequence>
<evidence type="ECO:0000313" key="2">
    <source>
        <dbReference type="EMBL" id="CAG8494487.1"/>
    </source>
</evidence>
<accession>A0A9N8ZH13</accession>